<feature type="domain" description="N-end rule aminoacyl transferase C-terminal" evidence="6">
    <location>
        <begin position="109"/>
        <end position="228"/>
    </location>
</feature>
<feature type="domain" description="N-end aminoacyl transferase N-terminal" evidence="5">
    <location>
        <begin position="20"/>
        <end position="89"/>
    </location>
</feature>
<comment type="catalytic activity">
    <reaction evidence="4">
        <text>N-terminal L-glutamyl-[protein] + L-leucyl-tRNA(Leu) = N-terminal L-leucyl-L-glutamyl-[protein] + tRNA(Leu) + H(+)</text>
        <dbReference type="Rhea" id="RHEA:50412"/>
        <dbReference type="Rhea" id="RHEA-COMP:9613"/>
        <dbReference type="Rhea" id="RHEA-COMP:9622"/>
        <dbReference type="Rhea" id="RHEA-COMP:12664"/>
        <dbReference type="Rhea" id="RHEA-COMP:12668"/>
        <dbReference type="ChEBI" id="CHEBI:15378"/>
        <dbReference type="ChEBI" id="CHEBI:64721"/>
        <dbReference type="ChEBI" id="CHEBI:78442"/>
        <dbReference type="ChEBI" id="CHEBI:78494"/>
        <dbReference type="ChEBI" id="CHEBI:133041"/>
        <dbReference type="EC" id="2.3.2.29"/>
    </reaction>
</comment>
<dbReference type="NCBIfam" id="NF002342">
    <property type="entry name" value="PRK01305.1-3"/>
    <property type="match status" value="1"/>
</dbReference>
<evidence type="ECO:0000259" key="6">
    <source>
        <dbReference type="Pfam" id="PF04377"/>
    </source>
</evidence>
<dbReference type="KEGG" id="part:PARC_a1772"/>
<dbReference type="InterPro" id="IPR030700">
    <property type="entry name" value="N-end_Aminoacyl_Trfase"/>
</dbReference>
<dbReference type="PIRSF" id="PIRSF037208">
    <property type="entry name" value="ATE_pro_prd"/>
    <property type="match status" value="1"/>
</dbReference>
<evidence type="ECO:0000313" key="7">
    <source>
        <dbReference type="EMBL" id="ATC86347.1"/>
    </source>
</evidence>
<keyword evidence="2 4" id="KW-0808">Transferase</keyword>
<dbReference type="GO" id="GO:0071596">
    <property type="term" value="P:ubiquitin-dependent protein catabolic process via the N-end rule pathway"/>
    <property type="evidence" value="ECO:0007669"/>
    <property type="project" value="InterPro"/>
</dbReference>
<dbReference type="GO" id="GO:0004057">
    <property type="term" value="F:arginyl-tRNA--protein transferase activity"/>
    <property type="evidence" value="ECO:0007669"/>
    <property type="project" value="InterPro"/>
</dbReference>
<reference evidence="7 8" key="1">
    <citation type="journal article" date="2012" name="J. Bacteriol.">
        <title>Genome sequences of type strains of seven species of the marine bacterium Pseudoalteromonas.</title>
        <authorList>
            <person name="Xie B.B."/>
            <person name="Shu Y.L."/>
            <person name="Qin Q.L."/>
            <person name="Rong J.C."/>
            <person name="Zhang X.Y."/>
            <person name="Chen X.L."/>
            <person name="Shi M."/>
            <person name="He H.L."/>
            <person name="Zhou B.C."/>
            <person name="Zhang Y.Z."/>
        </authorList>
    </citation>
    <scope>NUCLEOTIDE SEQUENCE [LARGE SCALE GENOMIC DNA]</scope>
    <source>
        <strain evidence="7 8">A 37-1-2</strain>
    </source>
</reference>
<proteinExistence type="inferred from homology"/>
<evidence type="ECO:0000256" key="4">
    <source>
        <dbReference type="HAMAP-Rule" id="MF_00689"/>
    </source>
</evidence>
<dbReference type="EC" id="2.3.2.29" evidence="4"/>
<evidence type="ECO:0000256" key="1">
    <source>
        <dbReference type="ARBA" id="ARBA00022490"/>
    </source>
</evidence>
<name>A0A290S479_9GAMM</name>
<evidence type="ECO:0000256" key="3">
    <source>
        <dbReference type="ARBA" id="ARBA00023315"/>
    </source>
</evidence>
<dbReference type="InterPro" id="IPR016181">
    <property type="entry name" value="Acyl_CoA_acyltransferase"/>
</dbReference>
<dbReference type="GO" id="GO:0008914">
    <property type="term" value="F:leucyl-tRNA--protein transferase activity"/>
    <property type="evidence" value="ECO:0007669"/>
    <property type="project" value="UniProtKB-UniRule"/>
</dbReference>
<evidence type="ECO:0000259" key="5">
    <source>
        <dbReference type="Pfam" id="PF04376"/>
    </source>
</evidence>
<comment type="function">
    <text evidence="4">Functions in the N-end rule pathway of protein degradation where it conjugates Leu from its aminoacyl-tRNA to the N-termini of proteins containing an N-terminal aspartate or glutamate.</text>
</comment>
<dbReference type="InterPro" id="IPR007471">
    <property type="entry name" value="N-end_Aminoacyl_Trfase_N"/>
</dbReference>
<organism evidence="7 8">
    <name type="scientific">Pseudoalteromonas arctica A 37-1-2</name>
    <dbReference type="NCBI Taxonomy" id="1117313"/>
    <lineage>
        <taxon>Bacteria</taxon>
        <taxon>Pseudomonadati</taxon>
        <taxon>Pseudomonadota</taxon>
        <taxon>Gammaproteobacteria</taxon>
        <taxon>Alteromonadales</taxon>
        <taxon>Pseudoalteromonadaceae</taxon>
        <taxon>Pseudoalteromonas</taxon>
    </lineage>
</organism>
<dbReference type="SUPFAM" id="SSF55729">
    <property type="entry name" value="Acyl-CoA N-acyltransferases (Nat)"/>
    <property type="match status" value="1"/>
</dbReference>
<comment type="similarity">
    <text evidence="4">Belongs to the R-transferase family. Bpt subfamily.</text>
</comment>
<dbReference type="NCBIfam" id="NF002345">
    <property type="entry name" value="PRK01305.2-2"/>
    <property type="match status" value="1"/>
</dbReference>
<dbReference type="InterPro" id="IPR017138">
    <property type="entry name" value="Asp_Glu_LeuTrfase"/>
</dbReference>
<protein>
    <recommendedName>
        <fullName evidence="4">Aspartate/glutamate leucyltransferase</fullName>
        <ecNumber evidence="4">2.3.2.29</ecNumber>
    </recommendedName>
</protein>
<dbReference type="HAMAP" id="MF_00689">
    <property type="entry name" value="Bpt"/>
    <property type="match status" value="1"/>
</dbReference>
<dbReference type="EMBL" id="CP011025">
    <property type="protein sequence ID" value="ATC86347.1"/>
    <property type="molecule type" value="Genomic_DNA"/>
</dbReference>
<dbReference type="GO" id="GO:0005737">
    <property type="term" value="C:cytoplasm"/>
    <property type="evidence" value="ECO:0007669"/>
    <property type="project" value="UniProtKB-SubCell"/>
</dbReference>
<dbReference type="InterPro" id="IPR007472">
    <property type="entry name" value="N-end_Aminoacyl_Trfase_C"/>
</dbReference>
<comment type="subcellular location">
    <subcellularLocation>
        <location evidence="4">Cytoplasm</location>
    </subcellularLocation>
</comment>
<evidence type="ECO:0000313" key="8">
    <source>
        <dbReference type="Proteomes" id="UP000016505"/>
    </source>
</evidence>
<dbReference type="Pfam" id="PF04376">
    <property type="entry name" value="ATE_N"/>
    <property type="match status" value="1"/>
</dbReference>
<dbReference type="PANTHER" id="PTHR21367">
    <property type="entry name" value="ARGININE-TRNA-PROTEIN TRANSFERASE 1"/>
    <property type="match status" value="1"/>
</dbReference>
<gene>
    <name evidence="7" type="primary">ate1</name>
    <name evidence="4" type="synonym">bpt</name>
    <name evidence="7" type="ORF">PARC_a1772</name>
</gene>
<dbReference type="Pfam" id="PF04377">
    <property type="entry name" value="ATE_C"/>
    <property type="match status" value="1"/>
</dbReference>
<comment type="catalytic activity">
    <reaction evidence="4">
        <text>N-terminal L-aspartyl-[protein] + L-leucyl-tRNA(Leu) = N-terminal L-leucyl-L-aspartyl-[protein] + tRNA(Leu) + H(+)</text>
        <dbReference type="Rhea" id="RHEA:50420"/>
        <dbReference type="Rhea" id="RHEA-COMP:9613"/>
        <dbReference type="Rhea" id="RHEA-COMP:9622"/>
        <dbReference type="Rhea" id="RHEA-COMP:12669"/>
        <dbReference type="Rhea" id="RHEA-COMP:12674"/>
        <dbReference type="ChEBI" id="CHEBI:15378"/>
        <dbReference type="ChEBI" id="CHEBI:64720"/>
        <dbReference type="ChEBI" id="CHEBI:78442"/>
        <dbReference type="ChEBI" id="CHEBI:78494"/>
        <dbReference type="ChEBI" id="CHEBI:133042"/>
        <dbReference type="EC" id="2.3.2.29"/>
    </reaction>
</comment>
<dbReference type="AlphaFoldDB" id="A0A290S479"/>
<sequence length="238" mass="27891">MTQSMNEQLPARVGLTQEFDCSYLPNRQEQLLVILDPSCYSTDKFESLLGLGFRRSGNQIYRPHCPICSACSSVRVLAQDFMPSKSQKRKLNKAKTQFEVKYSTQERPEYYPLYSKYITMRHQDGSMYPPEKEQFQSFLLCSWLKITFIELWHQDTLVAVAVTDCMNSAISAIYTFFDPDFEHYSLGSVMILEQLKFAKEQNKQYVYLGYQIDECDKMKYKTQFLPAQKQLNDEWVAI</sequence>
<dbReference type="PANTHER" id="PTHR21367:SF1">
    <property type="entry name" value="ARGINYL-TRNA--PROTEIN TRANSFERASE 1"/>
    <property type="match status" value="1"/>
</dbReference>
<keyword evidence="3 4" id="KW-0012">Acyltransferase</keyword>
<accession>A0A290S479</accession>
<keyword evidence="1 4" id="KW-0963">Cytoplasm</keyword>
<dbReference type="NCBIfam" id="NF002346">
    <property type="entry name" value="PRK01305.2-3"/>
    <property type="match status" value="1"/>
</dbReference>
<dbReference type="Proteomes" id="UP000016505">
    <property type="component" value="Chromosome I"/>
</dbReference>
<evidence type="ECO:0000256" key="2">
    <source>
        <dbReference type="ARBA" id="ARBA00022679"/>
    </source>
</evidence>
<dbReference type="Gene3D" id="3.40.630.30">
    <property type="match status" value="1"/>
</dbReference>